<name>A0AAV7NIL8_PLEWA</name>
<proteinExistence type="predicted"/>
<keyword evidence="3" id="KW-1185">Reference proteome</keyword>
<protein>
    <submittedName>
        <fullName evidence="2">Uncharacterized protein</fullName>
    </submittedName>
</protein>
<dbReference type="EMBL" id="JANPWB010000012">
    <property type="protein sequence ID" value="KAJ1114198.1"/>
    <property type="molecule type" value="Genomic_DNA"/>
</dbReference>
<gene>
    <name evidence="2" type="ORF">NDU88_002437</name>
</gene>
<comment type="caution">
    <text evidence="2">The sequence shown here is derived from an EMBL/GenBank/DDBJ whole genome shotgun (WGS) entry which is preliminary data.</text>
</comment>
<feature type="compositionally biased region" description="Low complexity" evidence="1">
    <location>
        <begin position="40"/>
        <end position="56"/>
    </location>
</feature>
<sequence>MPSKSRALRRSGPEEAAGTLWRPKNRLNARRNPSTTPSFRPNLNNRPPRPYRPTARLGGKGGKMAYREGGAASPQPENHLS</sequence>
<organism evidence="2 3">
    <name type="scientific">Pleurodeles waltl</name>
    <name type="common">Iberian ribbed newt</name>
    <dbReference type="NCBI Taxonomy" id="8319"/>
    <lineage>
        <taxon>Eukaryota</taxon>
        <taxon>Metazoa</taxon>
        <taxon>Chordata</taxon>
        <taxon>Craniata</taxon>
        <taxon>Vertebrata</taxon>
        <taxon>Euteleostomi</taxon>
        <taxon>Amphibia</taxon>
        <taxon>Batrachia</taxon>
        <taxon>Caudata</taxon>
        <taxon>Salamandroidea</taxon>
        <taxon>Salamandridae</taxon>
        <taxon>Pleurodelinae</taxon>
        <taxon>Pleurodeles</taxon>
    </lineage>
</organism>
<feature type="region of interest" description="Disordered" evidence="1">
    <location>
        <begin position="1"/>
        <end position="81"/>
    </location>
</feature>
<dbReference type="Proteomes" id="UP001066276">
    <property type="component" value="Chromosome 8"/>
</dbReference>
<accession>A0AAV7NIL8</accession>
<evidence type="ECO:0000256" key="1">
    <source>
        <dbReference type="SAM" id="MobiDB-lite"/>
    </source>
</evidence>
<evidence type="ECO:0000313" key="2">
    <source>
        <dbReference type="EMBL" id="KAJ1114198.1"/>
    </source>
</evidence>
<evidence type="ECO:0000313" key="3">
    <source>
        <dbReference type="Proteomes" id="UP001066276"/>
    </source>
</evidence>
<dbReference type="AlphaFoldDB" id="A0AAV7NIL8"/>
<reference evidence="2" key="1">
    <citation type="journal article" date="2022" name="bioRxiv">
        <title>Sequencing and chromosome-scale assembly of the giantPleurodeles waltlgenome.</title>
        <authorList>
            <person name="Brown T."/>
            <person name="Elewa A."/>
            <person name="Iarovenko S."/>
            <person name="Subramanian E."/>
            <person name="Araus A.J."/>
            <person name="Petzold A."/>
            <person name="Susuki M."/>
            <person name="Suzuki K.-i.T."/>
            <person name="Hayashi T."/>
            <person name="Toyoda A."/>
            <person name="Oliveira C."/>
            <person name="Osipova E."/>
            <person name="Leigh N.D."/>
            <person name="Simon A."/>
            <person name="Yun M.H."/>
        </authorList>
    </citation>
    <scope>NUCLEOTIDE SEQUENCE</scope>
    <source>
        <strain evidence="2">20211129_DDA</strain>
        <tissue evidence="2">Liver</tissue>
    </source>
</reference>